<dbReference type="Proteomes" id="UP001596496">
    <property type="component" value="Unassembled WGS sequence"/>
</dbReference>
<keyword evidence="2" id="KW-0012">Acyltransferase</keyword>
<keyword evidence="3" id="KW-1185">Reference proteome</keyword>
<sequence length="245" mass="26126">MEPLLDTVLSAHRAYLLGWDIGMPGSPDLLTYRSEVPHAPLNGVLRARGRAPRDALAEARDRLEGVPRIWWAGPDSDEGMGDALVSLGAVEVACMPIMTVTIDRGAIAPPPAGLRIAETHDLPEFVAAYARVSGIRPDGIAAAVDREKAFSGEGSVIRLAGRLDDGRIAGTAVAWLSHGLLTLYFVGTQPEHRRRGIGTAMSGAALALARERGIRTAALVSSAAGEPIYRHMGFRTLDTFQLLSF</sequence>
<dbReference type="PROSITE" id="PS51186">
    <property type="entry name" value="GNAT"/>
    <property type="match status" value="1"/>
</dbReference>
<dbReference type="CDD" id="cd04301">
    <property type="entry name" value="NAT_SF"/>
    <property type="match status" value="1"/>
</dbReference>
<dbReference type="Gene3D" id="3.40.630.30">
    <property type="match status" value="1"/>
</dbReference>
<dbReference type="EC" id="2.3.-.-" evidence="2"/>
<dbReference type="PANTHER" id="PTHR37817:SF1">
    <property type="entry name" value="N-ACETYLTRANSFERASE EIS"/>
    <property type="match status" value="1"/>
</dbReference>
<dbReference type="InterPro" id="IPR000182">
    <property type="entry name" value="GNAT_dom"/>
</dbReference>
<dbReference type="Pfam" id="PF00583">
    <property type="entry name" value="Acetyltransf_1"/>
    <property type="match status" value="1"/>
</dbReference>
<proteinExistence type="predicted"/>
<dbReference type="PANTHER" id="PTHR37817">
    <property type="entry name" value="N-ACETYLTRANSFERASE EIS"/>
    <property type="match status" value="1"/>
</dbReference>
<keyword evidence="2" id="KW-0808">Transferase</keyword>
<dbReference type="EMBL" id="JBHTCG010000016">
    <property type="protein sequence ID" value="MFC7385131.1"/>
    <property type="molecule type" value="Genomic_DNA"/>
</dbReference>
<organism evidence="2 3">
    <name type="scientific">Sphaerisporangium rhizosphaerae</name>
    <dbReference type="NCBI Taxonomy" id="2269375"/>
    <lineage>
        <taxon>Bacteria</taxon>
        <taxon>Bacillati</taxon>
        <taxon>Actinomycetota</taxon>
        <taxon>Actinomycetes</taxon>
        <taxon>Streptosporangiales</taxon>
        <taxon>Streptosporangiaceae</taxon>
        <taxon>Sphaerisporangium</taxon>
    </lineage>
</organism>
<protein>
    <submittedName>
        <fullName evidence="2">GNAT family N-acetyltransferase</fullName>
        <ecNumber evidence="2">2.3.-.-</ecNumber>
    </submittedName>
</protein>
<dbReference type="SUPFAM" id="SSF55729">
    <property type="entry name" value="Acyl-CoA N-acyltransferases (Nat)"/>
    <property type="match status" value="1"/>
</dbReference>
<feature type="domain" description="N-acetyltransferase" evidence="1">
    <location>
        <begin position="112"/>
        <end position="245"/>
    </location>
</feature>
<dbReference type="GO" id="GO:0016746">
    <property type="term" value="F:acyltransferase activity"/>
    <property type="evidence" value="ECO:0007669"/>
    <property type="project" value="UniProtKB-KW"/>
</dbReference>
<evidence type="ECO:0000259" key="1">
    <source>
        <dbReference type="PROSITE" id="PS51186"/>
    </source>
</evidence>
<comment type="caution">
    <text evidence="2">The sequence shown here is derived from an EMBL/GenBank/DDBJ whole genome shotgun (WGS) entry which is preliminary data.</text>
</comment>
<dbReference type="RefSeq" id="WP_380829021.1">
    <property type="nucleotide sequence ID" value="NZ_JBHTCG010000016.1"/>
</dbReference>
<accession>A0ABW2P9J8</accession>
<gene>
    <name evidence="2" type="ORF">ACFQSB_23180</name>
</gene>
<name>A0ABW2P9J8_9ACTN</name>
<evidence type="ECO:0000313" key="2">
    <source>
        <dbReference type="EMBL" id="MFC7385131.1"/>
    </source>
</evidence>
<dbReference type="InterPro" id="IPR016181">
    <property type="entry name" value="Acyl_CoA_acyltransferase"/>
</dbReference>
<reference evidence="3" key="1">
    <citation type="journal article" date="2019" name="Int. J. Syst. Evol. Microbiol.">
        <title>The Global Catalogue of Microorganisms (GCM) 10K type strain sequencing project: providing services to taxonomists for standard genome sequencing and annotation.</title>
        <authorList>
            <consortium name="The Broad Institute Genomics Platform"/>
            <consortium name="The Broad Institute Genome Sequencing Center for Infectious Disease"/>
            <person name="Wu L."/>
            <person name="Ma J."/>
        </authorList>
    </citation>
    <scope>NUCLEOTIDE SEQUENCE [LARGE SCALE GENOMIC DNA]</scope>
    <source>
        <strain evidence="3">CECT 7649</strain>
    </source>
</reference>
<evidence type="ECO:0000313" key="3">
    <source>
        <dbReference type="Proteomes" id="UP001596496"/>
    </source>
</evidence>
<dbReference type="InterPro" id="IPR051554">
    <property type="entry name" value="Acetyltransferase_Eis"/>
</dbReference>